<name>A0ABQ5ZZD8_9GAMM</name>
<gene>
    <name evidence="1" type="ORF">GCM10007878_06800</name>
</gene>
<evidence type="ECO:0000313" key="1">
    <source>
        <dbReference type="EMBL" id="GLR63245.1"/>
    </source>
</evidence>
<organism evidence="1 2">
    <name type="scientific">Marinospirillum insulare</name>
    <dbReference type="NCBI Taxonomy" id="217169"/>
    <lineage>
        <taxon>Bacteria</taxon>
        <taxon>Pseudomonadati</taxon>
        <taxon>Pseudomonadota</taxon>
        <taxon>Gammaproteobacteria</taxon>
        <taxon>Oceanospirillales</taxon>
        <taxon>Oceanospirillaceae</taxon>
        <taxon>Marinospirillum</taxon>
    </lineage>
</organism>
<reference evidence="2" key="1">
    <citation type="journal article" date="2019" name="Int. J. Syst. Evol. Microbiol.">
        <title>The Global Catalogue of Microorganisms (GCM) 10K type strain sequencing project: providing services to taxonomists for standard genome sequencing and annotation.</title>
        <authorList>
            <consortium name="The Broad Institute Genomics Platform"/>
            <consortium name="The Broad Institute Genome Sequencing Center for Infectious Disease"/>
            <person name="Wu L."/>
            <person name="Ma J."/>
        </authorList>
    </citation>
    <scope>NUCLEOTIDE SEQUENCE [LARGE SCALE GENOMIC DNA]</scope>
    <source>
        <strain evidence="2">NBRC 100033</strain>
    </source>
</reference>
<sequence>MKMMASTFMPTPITANSSARASYINNMHTSIPKAHGNTSTPQNMVATSSQQNTATIKVVTNQLSADEQLALEKDLQDRHDFHKKQETSAADMVSETQRILAEVAKEQPSLLNKKFDFTNTGDEIDIIKHDLSEREYNYLKAKLNASDKLVEATDFLNVAAARNKSSTSISNTKYTKEDLVGRIHVRDIIEQAKERSAERIRISEQNIVTSTNNTSSMFRKEVHLNALDLVLSNSVGLNAKA</sequence>
<dbReference type="Proteomes" id="UP001156682">
    <property type="component" value="Unassembled WGS sequence"/>
</dbReference>
<evidence type="ECO:0008006" key="3">
    <source>
        <dbReference type="Google" id="ProtNLM"/>
    </source>
</evidence>
<protein>
    <recommendedName>
        <fullName evidence="3">SprA-related family protein</fullName>
    </recommendedName>
</protein>
<comment type="caution">
    <text evidence="1">The sequence shown here is derived from an EMBL/GenBank/DDBJ whole genome shotgun (WGS) entry which is preliminary data.</text>
</comment>
<accession>A0ABQ5ZZD8</accession>
<keyword evidence="2" id="KW-1185">Reference proteome</keyword>
<evidence type="ECO:0000313" key="2">
    <source>
        <dbReference type="Proteomes" id="UP001156682"/>
    </source>
</evidence>
<dbReference type="EMBL" id="BSOR01000015">
    <property type="protein sequence ID" value="GLR63245.1"/>
    <property type="molecule type" value="Genomic_DNA"/>
</dbReference>
<dbReference type="RefSeq" id="WP_284304513.1">
    <property type="nucleotide sequence ID" value="NZ_BSOR01000015.1"/>
</dbReference>
<proteinExistence type="predicted"/>